<proteinExistence type="predicted"/>
<dbReference type="Pfam" id="PF00535">
    <property type="entry name" value="Glycos_transf_2"/>
    <property type="match status" value="1"/>
</dbReference>
<dbReference type="EMBL" id="JAPDHW010000030">
    <property type="protein sequence ID" value="MCW3170808.1"/>
    <property type="molecule type" value="Genomic_DNA"/>
</dbReference>
<comment type="caution">
    <text evidence="2">The sequence shown here is derived from an EMBL/GenBank/DDBJ whole genome shotgun (WGS) entry which is preliminary data.</text>
</comment>
<accession>A0ABT3I451</accession>
<dbReference type="PANTHER" id="PTHR22916:SF3">
    <property type="entry name" value="UDP-GLCNAC:BETAGAL BETA-1,3-N-ACETYLGLUCOSAMINYLTRANSFERASE-LIKE PROTEIN 1"/>
    <property type="match status" value="1"/>
</dbReference>
<dbReference type="RefSeq" id="WP_264751935.1">
    <property type="nucleotide sequence ID" value="NZ_JAPDHW010000030.1"/>
</dbReference>
<keyword evidence="3" id="KW-1185">Reference proteome</keyword>
<dbReference type="Proteomes" id="UP001163731">
    <property type="component" value="Unassembled WGS sequence"/>
</dbReference>
<protein>
    <submittedName>
        <fullName evidence="2">Glycosyltransferase</fullName>
        <ecNumber evidence="2">2.4.-.-</ecNumber>
    </submittedName>
</protein>
<keyword evidence="2" id="KW-0808">Transferase</keyword>
<dbReference type="InterPro" id="IPR029044">
    <property type="entry name" value="Nucleotide-diphossugar_trans"/>
</dbReference>
<feature type="domain" description="Glycosyltransferase 2-like" evidence="1">
    <location>
        <begin position="6"/>
        <end position="138"/>
    </location>
</feature>
<gene>
    <name evidence="2" type="ORF">OMO38_19940</name>
</gene>
<dbReference type="InterPro" id="IPR001173">
    <property type="entry name" value="Glyco_trans_2-like"/>
</dbReference>
<name>A0ABT3I451_9FLAO</name>
<evidence type="ECO:0000313" key="2">
    <source>
        <dbReference type="EMBL" id="MCW3170808.1"/>
    </source>
</evidence>
<keyword evidence="2" id="KW-0328">Glycosyltransferase</keyword>
<evidence type="ECO:0000313" key="3">
    <source>
        <dbReference type="Proteomes" id="UP001163731"/>
    </source>
</evidence>
<organism evidence="2 3">
    <name type="scientific">Chryseobacterium kimseyorum</name>
    <dbReference type="NCBI Taxonomy" id="2984028"/>
    <lineage>
        <taxon>Bacteria</taxon>
        <taxon>Pseudomonadati</taxon>
        <taxon>Bacteroidota</taxon>
        <taxon>Flavobacteriia</taxon>
        <taxon>Flavobacteriales</taxon>
        <taxon>Weeksellaceae</taxon>
        <taxon>Chryseobacterium group</taxon>
        <taxon>Chryseobacterium</taxon>
    </lineage>
</organism>
<reference evidence="2" key="1">
    <citation type="submission" date="2022-10" db="EMBL/GenBank/DDBJ databases">
        <title>Chryseobacterium babae sp. nov. isolated from the gut of the beetle Oryctes rhinoceros, and Chryseobacterium kimseyorum sp. nov., isolated from a stick insect rearing cage.</title>
        <authorList>
            <person name="Shelomi M."/>
            <person name="Han C.-J."/>
            <person name="Chen W.-M."/>
            <person name="Chen H.-K."/>
            <person name="Liaw S.-J."/>
            <person name="Muhle E."/>
            <person name="Clermont D."/>
        </authorList>
    </citation>
    <scope>NUCLEOTIDE SEQUENCE</scope>
    <source>
        <strain evidence="2">09-1422</strain>
    </source>
</reference>
<evidence type="ECO:0000259" key="1">
    <source>
        <dbReference type="Pfam" id="PF00535"/>
    </source>
</evidence>
<sequence length="302" mass="35610">MKKIMVILATYNGERFLIEQIDTILNQEDVHINIKIYDDGSKDNTKEILKNLEENNNISIHQNVPGRGSAAKNFLKAISQLNFKEDFDYVAFSDQDDVWLPTKMVAATDLLEKTSSYLYCSNLTKWDTSKKTYSVLKKDFPQKKFDYLFEGGSAGCTYVFTKKFAIELKTFLDNIELADWHGFSHDWLVYFFARSRNFKVVIDGNSYIQYRLHDSNVHGHLNQLSFSTIKEKSTQVLEGYYQKHANYNIKLLNPDSEEFRIYSRFLGNYFQRNKIIWKYNTRLMRDNKKFLIFAILNLLKFK</sequence>
<dbReference type="GO" id="GO:0016757">
    <property type="term" value="F:glycosyltransferase activity"/>
    <property type="evidence" value="ECO:0007669"/>
    <property type="project" value="UniProtKB-KW"/>
</dbReference>
<dbReference type="EC" id="2.4.-.-" evidence="2"/>
<dbReference type="SUPFAM" id="SSF53448">
    <property type="entry name" value="Nucleotide-diphospho-sugar transferases"/>
    <property type="match status" value="1"/>
</dbReference>
<dbReference type="PANTHER" id="PTHR22916">
    <property type="entry name" value="GLYCOSYLTRANSFERASE"/>
    <property type="match status" value="1"/>
</dbReference>
<dbReference type="Gene3D" id="3.90.550.10">
    <property type="entry name" value="Spore Coat Polysaccharide Biosynthesis Protein SpsA, Chain A"/>
    <property type="match status" value="1"/>
</dbReference>